<dbReference type="GO" id="GO:0009082">
    <property type="term" value="P:branched-chain amino acid biosynthetic process"/>
    <property type="evidence" value="ECO:0007669"/>
    <property type="project" value="UniProtKB-KW"/>
</dbReference>
<evidence type="ECO:0000256" key="1">
    <source>
        <dbReference type="ARBA" id="ARBA00009320"/>
    </source>
</evidence>
<dbReference type="EMBL" id="BSPP01000004">
    <property type="protein sequence ID" value="GLS86318.1"/>
    <property type="molecule type" value="Genomic_DNA"/>
</dbReference>
<dbReference type="Pfam" id="PF19798">
    <property type="entry name" value="Sulfotransfer_5"/>
    <property type="match status" value="1"/>
</dbReference>
<dbReference type="GO" id="GO:0008483">
    <property type="term" value="F:transaminase activity"/>
    <property type="evidence" value="ECO:0007669"/>
    <property type="project" value="UniProtKB-KW"/>
</dbReference>
<dbReference type="InterPro" id="IPR027417">
    <property type="entry name" value="P-loop_NTPase"/>
</dbReference>
<comment type="similarity">
    <text evidence="1">Belongs to the class-IV pyridoxal-phosphate-dependent aminotransferase family.</text>
</comment>
<dbReference type="InterPro" id="IPR050571">
    <property type="entry name" value="Class-IV_PLP-Dep_Aminotrnsfr"/>
</dbReference>
<keyword evidence="3" id="KW-0032">Aminotransferase</keyword>
<proteinExistence type="inferred from homology"/>
<dbReference type="AlphaFoldDB" id="A0AA37TV69"/>
<keyword evidence="2" id="KW-0028">Amino-acid biosynthesis</keyword>
<dbReference type="SUPFAM" id="SSF52540">
    <property type="entry name" value="P-loop containing nucleoside triphosphate hydrolases"/>
    <property type="match status" value="1"/>
</dbReference>
<dbReference type="Gene3D" id="3.40.50.300">
    <property type="entry name" value="P-loop containing nucleotide triphosphate hydrolases"/>
    <property type="match status" value="1"/>
</dbReference>
<protein>
    <submittedName>
        <fullName evidence="3">Branched chain amino acid aminotransferase</fullName>
    </submittedName>
</protein>
<sequence>MSATAKRIAMWSGPRNLSTAMMYSFAARGDCTVWDEPFYSAYLEYTGMDHPMRDEIIAAHEPDPDVVASICKGPVPGGNAVFYQKHMTLHMIEGFDRRWMRSCTNVFLIRHPARVIASYAKKREGTTLDDVGFVQQSQLFDEVAGWSGKPPVVIDSDDIRAAPEEMLRKLCAAIEVPFTRKMLHWPAGGNEADGVWAPHWYAAVHRSTGFDGVEGPLPKLGGVYAELALQALPYYERLAAFKL</sequence>
<name>A0AA37TV69_9RHOB</name>
<dbReference type="PANTHER" id="PTHR42743:SF11">
    <property type="entry name" value="AMINODEOXYCHORISMATE LYASE"/>
    <property type="match status" value="1"/>
</dbReference>
<dbReference type="PANTHER" id="PTHR42743">
    <property type="entry name" value="AMINO-ACID AMINOTRANSFERASE"/>
    <property type="match status" value="1"/>
</dbReference>
<keyword evidence="2" id="KW-0100">Branched-chain amino acid biosynthesis</keyword>
<keyword evidence="4" id="KW-1185">Reference proteome</keyword>
<keyword evidence="3" id="KW-0808">Transferase</keyword>
<comment type="caution">
    <text evidence="3">The sequence shown here is derived from an EMBL/GenBank/DDBJ whole genome shotgun (WGS) entry which is preliminary data.</text>
</comment>
<evidence type="ECO:0000313" key="4">
    <source>
        <dbReference type="Proteomes" id="UP001157355"/>
    </source>
</evidence>
<gene>
    <name evidence="3" type="ORF">GCM10010873_12920</name>
</gene>
<reference evidence="3 4" key="1">
    <citation type="journal article" date="2014" name="Int. J. Syst. Evol. Microbiol.">
        <title>Complete genome sequence of Corynebacterium casei LMG S-19264T (=DSM 44701T), isolated from a smear-ripened cheese.</title>
        <authorList>
            <consortium name="US DOE Joint Genome Institute (JGI-PGF)"/>
            <person name="Walter F."/>
            <person name="Albersmeier A."/>
            <person name="Kalinowski J."/>
            <person name="Ruckert C."/>
        </authorList>
    </citation>
    <scope>NUCLEOTIDE SEQUENCE [LARGE SCALE GENOMIC DNA]</scope>
    <source>
        <strain evidence="3 4">NBRC 111766</strain>
    </source>
</reference>
<dbReference type="Proteomes" id="UP001157355">
    <property type="component" value="Unassembled WGS sequence"/>
</dbReference>
<evidence type="ECO:0000256" key="2">
    <source>
        <dbReference type="ARBA" id="ARBA00023304"/>
    </source>
</evidence>
<accession>A0AA37TV69</accession>
<organism evidence="3 4">
    <name type="scientific">Cypionkella aquatica</name>
    <dbReference type="NCBI Taxonomy" id="1756042"/>
    <lineage>
        <taxon>Bacteria</taxon>
        <taxon>Pseudomonadati</taxon>
        <taxon>Pseudomonadota</taxon>
        <taxon>Alphaproteobacteria</taxon>
        <taxon>Rhodobacterales</taxon>
        <taxon>Paracoccaceae</taxon>
        <taxon>Cypionkella</taxon>
    </lineage>
</organism>
<evidence type="ECO:0000313" key="3">
    <source>
        <dbReference type="EMBL" id="GLS86318.1"/>
    </source>
</evidence>